<dbReference type="Pfam" id="PF18004">
    <property type="entry name" value="RPN2_C"/>
    <property type="match status" value="1"/>
</dbReference>
<dbReference type="Pfam" id="PF01851">
    <property type="entry name" value="PC_rep"/>
    <property type="match status" value="3"/>
</dbReference>
<dbReference type="GO" id="GO:0034515">
    <property type="term" value="C:proteasome storage granule"/>
    <property type="evidence" value="ECO:0007669"/>
    <property type="project" value="TreeGrafter"/>
</dbReference>
<evidence type="ECO:0000256" key="5">
    <source>
        <dbReference type="ARBA" id="ARBA00022942"/>
    </source>
</evidence>
<dbReference type="SUPFAM" id="SSF48371">
    <property type="entry name" value="ARM repeat"/>
    <property type="match status" value="1"/>
</dbReference>
<sequence length="964" mass="105641">MSTITTAAPYLSLLGESDPQLKIYALESLNSVADELWAEIANNISDIEELYEDHTFGKRELAALLASKVYYNLGDYQAAVKYALLADSELDLDKKTEYVQTIVSQCLEQYIQQSQKHFVDESVEIDSHLVSIFERMVKKCVDDADNKLALGISLEAYRLDVIQRILENVKTANQETARGLVAYVLNAATATTASNIELKTECLHNLAEFLLSLKSPDYFLLTKIVVQLNDSELVIRVFKDLLSTPSNVPIAYQIAFDLVGAASQQLLANVTTAFEEQTKTSEPDKAVSMLLRILSGVPTCDLDLTFLSDNNASDIDIMNATRKAMDGRSSLYHSAVSLTNALMHSGTTDDSFFRSNLEWLGRSSAWSKFTATAAFGVIHKGSLNQGRGVLEPYLPGSTSSAYANGGALYALGLVYAGHGKDVLKYLRKQIVDNADGTDNKDTDVILHGACLGAGLAAMGLADSEVYEELKTTLYSDSAISGEAAAFAMGLVMLGSGNMTAVHDMFTYAKETQHETIVRGLDIGIALICLGKEDAAEPIISKLLAHQDANLRYGGCFVLALAYCGTSNKDAIRRLLHVGVSDSSDNVRRVAIMALGFVLLSNYKSVPTIVELLAQSHNAHVRYGAAMALGISSAGRALQDAVKVLDPLSKDPVDFVREGATIAKAMILIQQTDKTYSHMKQFREELASTVGNKHEESLARFGASLAQGILDAGGRNVTIQLENAQTNTLNTKAIVGLTMFVQFWYWFPLAHFLSLSFSPTAIIGVTDKLKVPKFKIECHSQKDLFGYPPKAASEVKQQTEKLTTAVLSTTARAKARAALKAKDTKDQDKMDVDKPEKDKDSEVDNEDAASVEGKKEHEFTVPNVELQNSNLRTLYQEKPYLIENLSRVVPAQLKYITFSKEERFTPVRKFRGISGIVVLKDSQPSQRFEKIKTIRERANTEAPLPDPFTVDPAVDKTLFEIPDGD</sequence>
<protein>
    <recommendedName>
        <fullName evidence="3 6">26S proteasome regulatory subunit RPN2</fullName>
    </recommendedName>
</protein>
<dbReference type="EMBL" id="CABFWN010000001">
    <property type="protein sequence ID" value="VUG16906.1"/>
    <property type="molecule type" value="Genomic_DNA"/>
</dbReference>
<evidence type="ECO:0000313" key="11">
    <source>
        <dbReference type="Proteomes" id="UP000478008"/>
    </source>
</evidence>
<evidence type="ECO:0000256" key="7">
    <source>
        <dbReference type="SAM" id="MobiDB-lite"/>
    </source>
</evidence>
<organism evidence="10 11">
    <name type="scientific">Dekkera bruxellensis</name>
    <name type="common">Brettanomyces custersii</name>
    <dbReference type="NCBI Taxonomy" id="5007"/>
    <lineage>
        <taxon>Eukaryota</taxon>
        <taxon>Fungi</taxon>
        <taxon>Dikarya</taxon>
        <taxon>Ascomycota</taxon>
        <taxon>Saccharomycotina</taxon>
        <taxon>Pichiomycetes</taxon>
        <taxon>Pichiales</taxon>
        <taxon>Pichiaceae</taxon>
        <taxon>Brettanomyces</taxon>
    </lineage>
</organism>
<dbReference type="GO" id="GO:0042176">
    <property type="term" value="P:regulation of protein catabolic process"/>
    <property type="evidence" value="ECO:0007669"/>
    <property type="project" value="UniProtKB-UniRule"/>
</dbReference>
<reference evidence="10 11" key="1">
    <citation type="submission" date="2019-07" db="EMBL/GenBank/DDBJ databases">
        <authorList>
            <person name="Friedrich A."/>
            <person name="Schacherer J."/>
        </authorList>
    </citation>
    <scope>NUCLEOTIDE SEQUENCE [LARGE SCALE GENOMIC DNA]</scope>
</reference>
<keyword evidence="5 6" id="KW-0647">Proteasome</keyword>
<dbReference type="InterPro" id="IPR002015">
    <property type="entry name" value="Proteasome/cyclosome_rpt"/>
</dbReference>
<proteinExistence type="inferred from homology"/>
<evidence type="ECO:0000256" key="4">
    <source>
        <dbReference type="ARBA" id="ARBA00022737"/>
    </source>
</evidence>
<dbReference type="InterPro" id="IPR016024">
    <property type="entry name" value="ARM-type_fold"/>
</dbReference>
<dbReference type="InterPro" id="IPR048570">
    <property type="entry name" value="PSMD1_RPN2_N"/>
</dbReference>
<dbReference type="GO" id="GO:0030234">
    <property type="term" value="F:enzyme regulator activity"/>
    <property type="evidence" value="ECO:0007669"/>
    <property type="project" value="UniProtKB-UniRule"/>
</dbReference>
<dbReference type="PIRSF" id="PIRSF015947">
    <property type="entry name" value="26S_Psome_Rpn2"/>
    <property type="match status" value="1"/>
</dbReference>
<keyword evidence="4" id="KW-0677">Repeat</keyword>
<dbReference type="GO" id="GO:0043161">
    <property type="term" value="P:proteasome-mediated ubiquitin-dependent protein catabolic process"/>
    <property type="evidence" value="ECO:0007669"/>
    <property type="project" value="TreeGrafter"/>
</dbReference>
<dbReference type="Gene3D" id="1.25.10.10">
    <property type="entry name" value="Leucine-rich Repeat Variant"/>
    <property type="match status" value="1"/>
</dbReference>
<evidence type="ECO:0000313" key="10">
    <source>
        <dbReference type="EMBL" id="VUG16906.1"/>
    </source>
</evidence>
<name>A0A7D9GY18_DEKBR</name>
<feature type="region of interest" description="Disordered" evidence="7">
    <location>
        <begin position="816"/>
        <end position="855"/>
    </location>
</feature>
<evidence type="ECO:0000259" key="9">
    <source>
        <dbReference type="Pfam" id="PF21505"/>
    </source>
</evidence>
<evidence type="ECO:0000256" key="3">
    <source>
        <dbReference type="ARBA" id="ARBA00015684"/>
    </source>
</evidence>
<evidence type="ECO:0000256" key="1">
    <source>
        <dbReference type="ARBA" id="ARBA00002187"/>
    </source>
</evidence>
<dbReference type="GO" id="GO:0005634">
    <property type="term" value="C:nucleus"/>
    <property type="evidence" value="ECO:0007669"/>
    <property type="project" value="TreeGrafter"/>
</dbReference>
<dbReference type="PANTHER" id="PTHR10943">
    <property type="entry name" value="26S PROTEASOME NON-ATPASE REGULATORY SUBUNIT"/>
    <property type="match status" value="1"/>
</dbReference>
<dbReference type="FunFam" id="1.25.10.10:FF:000017">
    <property type="entry name" value="26S proteasome non-ATPase regulatory subunit 1"/>
    <property type="match status" value="1"/>
</dbReference>
<accession>A0A7D9GY18</accession>
<dbReference type="AlphaFoldDB" id="A0A7D9GY18"/>
<dbReference type="Proteomes" id="UP000478008">
    <property type="component" value="Unassembled WGS sequence"/>
</dbReference>
<gene>
    <name evidence="10" type="primary">RPN2</name>
    <name evidence="10" type="ORF">DEBR0S1_28656G</name>
</gene>
<comment type="similarity">
    <text evidence="2 6">Belongs to the proteasome subunit S1 family.</text>
</comment>
<feature type="domain" description="26S proteasome regulatory subunit RPN2 C-terminal" evidence="8">
    <location>
        <begin position="759"/>
        <end position="928"/>
    </location>
</feature>
<dbReference type="GO" id="GO:0008540">
    <property type="term" value="C:proteasome regulatory particle, base subcomplex"/>
    <property type="evidence" value="ECO:0007669"/>
    <property type="project" value="UniProtKB-UniRule"/>
</dbReference>
<evidence type="ECO:0000256" key="2">
    <source>
        <dbReference type="ARBA" id="ARBA00006308"/>
    </source>
</evidence>
<keyword evidence="11" id="KW-1185">Reference proteome</keyword>
<feature type="compositionally biased region" description="Basic and acidic residues" evidence="7">
    <location>
        <begin position="819"/>
        <end position="841"/>
    </location>
</feature>
<dbReference type="PANTHER" id="PTHR10943:SF2">
    <property type="entry name" value="26S PROTEASOME NON-ATPASE REGULATORY SUBUNIT 1"/>
    <property type="match status" value="1"/>
</dbReference>
<feature type="domain" description="26S proteasome non-ATPase regulatory subunit 1/RPN2 N-terminal" evidence="9">
    <location>
        <begin position="5"/>
        <end position="311"/>
    </location>
</feature>
<evidence type="ECO:0000256" key="6">
    <source>
        <dbReference type="PIRNR" id="PIRNR015947"/>
    </source>
</evidence>
<evidence type="ECO:0000259" key="8">
    <source>
        <dbReference type="Pfam" id="PF18004"/>
    </source>
</evidence>
<dbReference type="InterPro" id="IPR040623">
    <property type="entry name" value="RPN2_C"/>
</dbReference>
<dbReference type="Pfam" id="PF21505">
    <property type="entry name" value="RPN2_N"/>
    <property type="match status" value="1"/>
</dbReference>
<comment type="function">
    <text evidence="1 6">Acts as a regulatory subunit of the 26S proteasome which is involved in the ATP-dependent degradation of ubiquitinated proteins.</text>
</comment>
<dbReference type="InterPro" id="IPR016642">
    <property type="entry name" value="26S_Psome_Rpn2"/>
</dbReference>
<dbReference type="Pfam" id="PF13646">
    <property type="entry name" value="HEAT_2"/>
    <property type="match status" value="1"/>
</dbReference>
<dbReference type="InterPro" id="IPR011989">
    <property type="entry name" value="ARM-like"/>
</dbReference>